<evidence type="ECO:0000313" key="2">
    <source>
        <dbReference type="EMBL" id="MBG6084510.1"/>
    </source>
</evidence>
<organism evidence="2 3">
    <name type="scientific">Zhihengliuella flava</name>
    <dbReference type="NCBI Taxonomy" id="1285193"/>
    <lineage>
        <taxon>Bacteria</taxon>
        <taxon>Bacillati</taxon>
        <taxon>Actinomycetota</taxon>
        <taxon>Actinomycetes</taxon>
        <taxon>Micrococcales</taxon>
        <taxon>Micrococcaceae</taxon>
        <taxon>Zhihengliuella</taxon>
    </lineage>
</organism>
<feature type="transmembrane region" description="Helical" evidence="1">
    <location>
        <begin position="97"/>
        <end position="129"/>
    </location>
</feature>
<sequence length="195" mass="20437">MSYPPFTSASRQEPPKHLPLYGASLTQAVARFFTKYAVFSGRASRSEYWWVQLASALLGLALSVVFTVVALGVGAGVGLTSSALGAYPDEGTAAGTLIGGATAGVVVLLYVGLLAIGLALLIPSIAVCVRRLHDAGFSGWWYLLNLIPGGSIAVLIFTIMPSVAEGARFDDPPFGYPHPFNAPYLYSGYTPPPSP</sequence>
<keyword evidence="1" id="KW-1133">Transmembrane helix</keyword>
<keyword evidence="1" id="KW-0472">Membrane</keyword>
<protein>
    <submittedName>
        <fullName evidence="2">Uncharacterized membrane protein YhaH (DUF805 family)</fullName>
    </submittedName>
</protein>
<dbReference type="AlphaFoldDB" id="A0A931DD00"/>
<dbReference type="GO" id="GO:0005886">
    <property type="term" value="C:plasma membrane"/>
    <property type="evidence" value="ECO:0007669"/>
    <property type="project" value="TreeGrafter"/>
</dbReference>
<feature type="transmembrane region" description="Helical" evidence="1">
    <location>
        <begin position="50"/>
        <end position="77"/>
    </location>
</feature>
<accession>A0A931DD00</accession>
<gene>
    <name evidence="2" type="ORF">IW252_001277</name>
</gene>
<name>A0A931DD00_9MICC</name>
<dbReference type="InterPro" id="IPR008523">
    <property type="entry name" value="DUF805"/>
</dbReference>
<keyword evidence="3" id="KW-1185">Reference proteome</keyword>
<dbReference type="PANTHER" id="PTHR34980">
    <property type="entry name" value="INNER MEMBRANE PROTEIN-RELATED-RELATED"/>
    <property type="match status" value="1"/>
</dbReference>
<evidence type="ECO:0000313" key="3">
    <source>
        <dbReference type="Proteomes" id="UP000625033"/>
    </source>
</evidence>
<feature type="transmembrane region" description="Helical" evidence="1">
    <location>
        <begin position="141"/>
        <end position="164"/>
    </location>
</feature>
<dbReference type="PANTHER" id="PTHR34980:SF2">
    <property type="entry name" value="INNER MEMBRANE PROTEIN YHAH-RELATED"/>
    <property type="match status" value="1"/>
</dbReference>
<dbReference type="Pfam" id="PF05656">
    <property type="entry name" value="DUF805"/>
    <property type="match status" value="1"/>
</dbReference>
<proteinExistence type="predicted"/>
<evidence type="ECO:0000256" key="1">
    <source>
        <dbReference type="SAM" id="Phobius"/>
    </source>
</evidence>
<dbReference type="EMBL" id="JADOTZ010000001">
    <property type="protein sequence ID" value="MBG6084510.1"/>
    <property type="molecule type" value="Genomic_DNA"/>
</dbReference>
<comment type="caution">
    <text evidence="2">The sequence shown here is derived from an EMBL/GenBank/DDBJ whole genome shotgun (WGS) entry which is preliminary data.</text>
</comment>
<dbReference type="RefSeq" id="WP_196835809.1">
    <property type="nucleotide sequence ID" value="NZ_JADOTZ010000001.1"/>
</dbReference>
<keyword evidence="1" id="KW-0812">Transmembrane</keyword>
<reference evidence="2" key="1">
    <citation type="submission" date="2020-11" db="EMBL/GenBank/DDBJ databases">
        <title>Sequencing the genomes of 1000 actinobacteria strains.</title>
        <authorList>
            <person name="Klenk H.-P."/>
        </authorList>
    </citation>
    <scope>NUCLEOTIDE SEQUENCE</scope>
    <source>
        <strain evidence="2">DSM 26152</strain>
    </source>
</reference>
<dbReference type="Proteomes" id="UP000625033">
    <property type="component" value="Unassembled WGS sequence"/>
</dbReference>